<organism evidence="2 3">
    <name type="scientific">Chryseolinea serpens</name>
    <dbReference type="NCBI Taxonomy" id="947013"/>
    <lineage>
        <taxon>Bacteria</taxon>
        <taxon>Pseudomonadati</taxon>
        <taxon>Bacteroidota</taxon>
        <taxon>Cytophagia</taxon>
        <taxon>Cytophagales</taxon>
        <taxon>Fulvivirgaceae</taxon>
        <taxon>Chryseolinea</taxon>
    </lineage>
</organism>
<dbReference type="OrthoDB" id="1342147at2"/>
<evidence type="ECO:0000256" key="1">
    <source>
        <dbReference type="SAM" id="SignalP"/>
    </source>
</evidence>
<dbReference type="AlphaFoldDB" id="A0A1M5MJD1"/>
<dbReference type="STRING" id="947013.SAMN04488109_1783"/>
<proteinExistence type="predicted"/>
<feature type="chain" id="PRO_5009912346" description="DUF4154 domain-containing protein" evidence="1">
    <location>
        <begin position="35"/>
        <end position="193"/>
    </location>
</feature>
<name>A0A1M5MJD1_9BACT</name>
<keyword evidence="3" id="KW-1185">Reference proteome</keyword>
<protein>
    <recommendedName>
        <fullName evidence="4">DUF4154 domain-containing protein</fullName>
    </recommendedName>
</protein>
<evidence type="ECO:0008006" key="4">
    <source>
        <dbReference type="Google" id="ProtNLM"/>
    </source>
</evidence>
<sequence length="193" mass="21918">MSVLKITKYLKAGRSKANLWLMLVAVLLSFGASAPRQDEITKEYQVKAVFLYNFTQFIEWPPDAFAQPDAPLVIGILGPDPFGKYLDETVQGEKIDGHPLVVQRFHTLAEIAHCQILFVNRDEKSEWKQIFDYAKAQHVLTVGDVTNFSKQGGMIRFFPEDNKIRIRINLTSVKNAELKVSSKLLRLAEIVEP</sequence>
<evidence type="ECO:0000313" key="3">
    <source>
        <dbReference type="Proteomes" id="UP000184212"/>
    </source>
</evidence>
<keyword evidence="1" id="KW-0732">Signal</keyword>
<gene>
    <name evidence="2" type="ORF">SAMN04488109_1783</name>
</gene>
<accession>A0A1M5MJD1</accession>
<reference evidence="2 3" key="1">
    <citation type="submission" date="2016-11" db="EMBL/GenBank/DDBJ databases">
        <authorList>
            <person name="Jaros S."/>
            <person name="Januszkiewicz K."/>
            <person name="Wedrychowicz H."/>
        </authorList>
    </citation>
    <scope>NUCLEOTIDE SEQUENCE [LARGE SCALE GENOMIC DNA]</scope>
    <source>
        <strain evidence="2 3">DSM 24574</strain>
    </source>
</reference>
<dbReference type="Proteomes" id="UP000184212">
    <property type="component" value="Unassembled WGS sequence"/>
</dbReference>
<evidence type="ECO:0000313" key="2">
    <source>
        <dbReference type="EMBL" id="SHG77594.1"/>
    </source>
</evidence>
<dbReference type="EMBL" id="FQWQ01000001">
    <property type="protein sequence ID" value="SHG77594.1"/>
    <property type="molecule type" value="Genomic_DNA"/>
</dbReference>
<feature type="signal peptide" evidence="1">
    <location>
        <begin position="1"/>
        <end position="34"/>
    </location>
</feature>
<dbReference type="InterPro" id="IPR025293">
    <property type="entry name" value="YfiR/HmsC-like"/>
</dbReference>
<dbReference type="Pfam" id="PF13689">
    <property type="entry name" value="DUF4154"/>
    <property type="match status" value="1"/>
</dbReference>